<dbReference type="GO" id="GO:0005886">
    <property type="term" value="C:plasma membrane"/>
    <property type="evidence" value="ECO:0007669"/>
    <property type="project" value="TreeGrafter"/>
</dbReference>
<feature type="transmembrane region" description="Helical" evidence="10">
    <location>
        <begin position="143"/>
        <end position="160"/>
    </location>
</feature>
<dbReference type="VEuPathDB" id="VectorBase:PPAI004413"/>
<name>A0A1B0GN54_PHLPP</name>
<dbReference type="AlphaFoldDB" id="A0A1B0GN54"/>
<evidence type="ECO:0000256" key="5">
    <source>
        <dbReference type="ARBA" id="ARBA00023065"/>
    </source>
</evidence>
<evidence type="ECO:0000256" key="9">
    <source>
        <dbReference type="SAM" id="MobiDB-lite"/>
    </source>
</evidence>
<evidence type="ECO:0000256" key="6">
    <source>
        <dbReference type="ARBA" id="ARBA00023136"/>
    </source>
</evidence>
<feature type="region of interest" description="Disordered" evidence="9">
    <location>
        <begin position="58"/>
        <end position="113"/>
    </location>
</feature>
<keyword evidence="7 8" id="KW-0407">Ion channel</keyword>
<feature type="region of interest" description="Disordered" evidence="9">
    <location>
        <begin position="262"/>
        <end position="282"/>
    </location>
</feature>
<feature type="transmembrane region" description="Helical" evidence="10">
    <location>
        <begin position="20"/>
        <end position="39"/>
    </location>
</feature>
<dbReference type="VEuPathDB" id="VectorBase:PPAPM1_002493"/>
<dbReference type="Gene3D" id="1.10.287.70">
    <property type="match status" value="1"/>
</dbReference>
<feature type="compositionally biased region" description="Low complexity" evidence="9">
    <location>
        <begin position="58"/>
        <end position="75"/>
    </location>
</feature>
<dbReference type="EMBL" id="AJVK01004363">
    <property type="status" value="NOT_ANNOTATED_CDS"/>
    <property type="molecule type" value="Genomic_DNA"/>
</dbReference>
<dbReference type="Proteomes" id="UP000092462">
    <property type="component" value="Unassembled WGS sequence"/>
</dbReference>
<organism evidence="12 13">
    <name type="scientific">Phlebotomus papatasi</name>
    <name type="common">Sandfly</name>
    <dbReference type="NCBI Taxonomy" id="29031"/>
    <lineage>
        <taxon>Eukaryota</taxon>
        <taxon>Metazoa</taxon>
        <taxon>Ecdysozoa</taxon>
        <taxon>Arthropoda</taxon>
        <taxon>Hexapoda</taxon>
        <taxon>Insecta</taxon>
        <taxon>Pterygota</taxon>
        <taxon>Neoptera</taxon>
        <taxon>Endopterygota</taxon>
        <taxon>Diptera</taxon>
        <taxon>Nematocera</taxon>
        <taxon>Psychodoidea</taxon>
        <taxon>Psychodidae</taxon>
        <taxon>Phlebotomus</taxon>
        <taxon>Phlebotomus</taxon>
    </lineage>
</organism>
<dbReference type="SUPFAM" id="SSF81324">
    <property type="entry name" value="Voltage-gated potassium channels"/>
    <property type="match status" value="1"/>
</dbReference>
<keyword evidence="4 10" id="KW-1133">Transmembrane helix</keyword>
<feature type="domain" description="Potassium channel" evidence="11">
    <location>
        <begin position="124"/>
        <end position="195"/>
    </location>
</feature>
<dbReference type="GO" id="GO:0015271">
    <property type="term" value="F:outward rectifier potassium channel activity"/>
    <property type="evidence" value="ECO:0007669"/>
    <property type="project" value="TreeGrafter"/>
</dbReference>
<reference evidence="12" key="1">
    <citation type="submission" date="2022-08" db="UniProtKB">
        <authorList>
            <consortium name="EnsemblMetazoa"/>
        </authorList>
    </citation>
    <scope>IDENTIFICATION</scope>
    <source>
        <strain evidence="12">Israel</strain>
    </source>
</reference>
<comment type="subcellular location">
    <subcellularLocation>
        <location evidence="1">Membrane</location>
        <topology evidence="1">Multi-pass membrane protein</topology>
    </subcellularLocation>
</comment>
<keyword evidence="6 10" id="KW-0472">Membrane</keyword>
<evidence type="ECO:0000256" key="7">
    <source>
        <dbReference type="ARBA" id="ARBA00023303"/>
    </source>
</evidence>
<evidence type="ECO:0000256" key="10">
    <source>
        <dbReference type="SAM" id="Phobius"/>
    </source>
</evidence>
<feature type="transmembrane region" description="Helical" evidence="10">
    <location>
        <begin position="172"/>
        <end position="192"/>
    </location>
</feature>
<dbReference type="InterPro" id="IPR003280">
    <property type="entry name" value="2pore_dom_K_chnl"/>
</dbReference>
<dbReference type="GO" id="GO:0030322">
    <property type="term" value="P:stabilization of membrane potential"/>
    <property type="evidence" value="ECO:0007669"/>
    <property type="project" value="TreeGrafter"/>
</dbReference>
<dbReference type="GO" id="GO:0022841">
    <property type="term" value="F:potassium ion leak channel activity"/>
    <property type="evidence" value="ECO:0007669"/>
    <property type="project" value="TreeGrafter"/>
</dbReference>
<dbReference type="Pfam" id="PF07885">
    <property type="entry name" value="Ion_trans_2"/>
    <property type="match status" value="2"/>
</dbReference>
<feature type="transmembrane region" description="Helical" evidence="10">
    <location>
        <begin position="116"/>
        <end position="136"/>
    </location>
</feature>
<feature type="region of interest" description="Disordered" evidence="9">
    <location>
        <begin position="294"/>
        <end position="319"/>
    </location>
</feature>
<feature type="domain" description="Potassium channel" evidence="11">
    <location>
        <begin position="7"/>
        <end position="42"/>
    </location>
</feature>
<evidence type="ECO:0000256" key="2">
    <source>
        <dbReference type="ARBA" id="ARBA00022448"/>
    </source>
</evidence>
<evidence type="ECO:0000256" key="4">
    <source>
        <dbReference type="ARBA" id="ARBA00022989"/>
    </source>
</evidence>
<evidence type="ECO:0000313" key="12">
    <source>
        <dbReference type="EnsemblMetazoa" id="PPAI004413-PA"/>
    </source>
</evidence>
<evidence type="ECO:0000256" key="1">
    <source>
        <dbReference type="ARBA" id="ARBA00004141"/>
    </source>
</evidence>
<comment type="similarity">
    <text evidence="8">Belongs to the two pore domain potassium channel (TC 1.A.1.8) family.</text>
</comment>
<dbReference type="PANTHER" id="PTHR11003">
    <property type="entry name" value="POTASSIUM CHANNEL, SUBFAMILY K"/>
    <property type="match status" value="1"/>
</dbReference>
<evidence type="ECO:0000259" key="11">
    <source>
        <dbReference type="Pfam" id="PF07885"/>
    </source>
</evidence>
<keyword evidence="2 8" id="KW-0813">Transport</keyword>
<evidence type="ECO:0000256" key="3">
    <source>
        <dbReference type="ARBA" id="ARBA00022692"/>
    </source>
</evidence>
<accession>A0A1B0GN54</accession>
<keyword evidence="3 8" id="KW-0812">Transmembrane</keyword>
<sequence length="319" mass="34697">MLGQYKGYGGVSPRSQWGRIAALIYALFGIPLMLLYLSAMGEGLSSVMRCIFRRFRSPSTSASSSGTNSASSSTSGTGGKGLPSLDTEKRPHTFHNGNTFKSHNHHHSTSHSSPTVPISVCIMILICYISLGAVLFHKIQQWGVLESLYFCFASLSTIGFGDLSPQSHLAQYIASGYILVGMAVVAMCFSLIQSELIAWLRKFGVQDQLPSPINEEVALVTRNTPARRSTGVMENHMEYFVPRSISEFNLSGVGDLALPPPKRSPVSHLQPTNTLLPPPPASLLVKPREKMVTFEDESKCPHGVPTTPRKGPIMGDVFM</sequence>
<proteinExistence type="inferred from homology"/>
<dbReference type="PRINTS" id="PR01333">
    <property type="entry name" value="2POREKCHANEL"/>
</dbReference>
<keyword evidence="13" id="KW-1185">Reference proteome</keyword>
<evidence type="ECO:0000256" key="8">
    <source>
        <dbReference type="RuleBase" id="RU003857"/>
    </source>
</evidence>
<dbReference type="EnsemblMetazoa" id="PPAI004413-RA">
    <property type="protein sequence ID" value="PPAI004413-PA"/>
    <property type="gene ID" value="PPAI004413"/>
</dbReference>
<protein>
    <recommendedName>
        <fullName evidence="11">Potassium channel domain-containing protein</fullName>
    </recommendedName>
</protein>
<dbReference type="PANTHER" id="PTHR11003:SF325">
    <property type="entry name" value="POTASSIUM CHANNEL DOMAIN-CONTAINING PROTEIN"/>
    <property type="match status" value="1"/>
</dbReference>
<keyword evidence="5 8" id="KW-0406">Ion transport</keyword>
<dbReference type="InterPro" id="IPR013099">
    <property type="entry name" value="K_chnl_dom"/>
</dbReference>
<evidence type="ECO:0000313" key="13">
    <source>
        <dbReference type="Proteomes" id="UP000092462"/>
    </source>
</evidence>